<protein>
    <submittedName>
        <fullName evidence="7">Uncharacterized protein</fullName>
    </submittedName>
</protein>
<dbReference type="GO" id="GO:0061024">
    <property type="term" value="P:membrane organization"/>
    <property type="evidence" value="ECO:0007669"/>
    <property type="project" value="TreeGrafter"/>
</dbReference>
<comment type="caution">
    <text evidence="7">The sequence shown here is derived from an EMBL/GenBank/DDBJ whole genome shotgun (WGS) entry which is preliminary data.</text>
</comment>
<evidence type="ECO:0000256" key="6">
    <source>
        <dbReference type="SAM" id="Phobius"/>
    </source>
</evidence>
<dbReference type="PANTHER" id="PTHR12703:SF4">
    <property type="entry name" value="TRANSMEMBRANE PROTEIN 33"/>
    <property type="match status" value="1"/>
</dbReference>
<gene>
    <name evidence="7" type="ORF">JL09_g3207</name>
</gene>
<reference evidence="8" key="1">
    <citation type="journal article" date="2014" name="Microb. Cell Fact.">
        <title>Exploiting Issatchenkia orientalis SD108 for succinic acid production.</title>
        <authorList>
            <person name="Xiao H."/>
            <person name="Shao Z."/>
            <person name="Jiang Y."/>
            <person name="Dole S."/>
            <person name="Zhao H."/>
        </authorList>
    </citation>
    <scope>NUCLEOTIDE SEQUENCE [LARGE SCALE GENOMIC DNA]</scope>
    <source>
        <strain evidence="8">SD108</strain>
    </source>
</reference>
<feature type="transmembrane region" description="Helical" evidence="6">
    <location>
        <begin position="137"/>
        <end position="158"/>
    </location>
</feature>
<name>A0A099P0D6_PICKU</name>
<feature type="transmembrane region" description="Helical" evidence="6">
    <location>
        <begin position="9"/>
        <end position="29"/>
    </location>
</feature>
<feature type="transmembrane region" description="Helical" evidence="6">
    <location>
        <begin position="108"/>
        <end position="125"/>
    </location>
</feature>
<feature type="compositionally biased region" description="Polar residues" evidence="5">
    <location>
        <begin position="56"/>
        <end position="65"/>
    </location>
</feature>
<dbReference type="GO" id="GO:0016020">
    <property type="term" value="C:membrane"/>
    <property type="evidence" value="ECO:0007669"/>
    <property type="project" value="UniProtKB-SubCell"/>
</dbReference>
<feature type="transmembrane region" description="Helical" evidence="6">
    <location>
        <begin position="35"/>
        <end position="52"/>
    </location>
</feature>
<keyword evidence="4 6" id="KW-0472">Membrane</keyword>
<organism evidence="7 8">
    <name type="scientific">Pichia kudriavzevii</name>
    <name type="common">Yeast</name>
    <name type="synonym">Issatchenkia orientalis</name>
    <dbReference type="NCBI Taxonomy" id="4909"/>
    <lineage>
        <taxon>Eukaryota</taxon>
        <taxon>Fungi</taxon>
        <taxon>Dikarya</taxon>
        <taxon>Ascomycota</taxon>
        <taxon>Saccharomycotina</taxon>
        <taxon>Pichiomycetes</taxon>
        <taxon>Pichiales</taxon>
        <taxon>Pichiaceae</taxon>
        <taxon>Pichia</taxon>
    </lineage>
</organism>
<evidence type="ECO:0000256" key="5">
    <source>
        <dbReference type="SAM" id="MobiDB-lite"/>
    </source>
</evidence>
<feature type="compositionally biased region" description="Low complexity" evidence="5">
    <location>
        <begin position="66"/>
        <end position="83"/>
    </location>
</feature>
<dbReference type="VEuPathDB" id="FungiDB:C5L36_0C00820"/>
<feature type="transmembrane region" description="Helical" evidence="6">
    <location>
        <begin position="213"/>
        <end position="230"/>
    </location>
</feature>
<dbReference type="AlphaFoldDB" id="A0A099P0D6"/>
<comment type="subcellular location">
    <subcellularLocation>
        <location evidence="1">Membrane</location>
        <topology evidence="1">Multi-pass membrane protein</topology>
    </subcellularLocation>
</comment>
<evidence type="ECO:0000313" key="8">
    <source>
        <dbReference type="Proteomes" id="UP000029867"/>
    </source>
</evidence>
<dbReference type="Proteomes" id="UP000029867">
    <property type="component" value="Unassembled WGS sequence"/>
</dbReference>
<keyword evidence="2 6" id="KW-0812">Transmembrane</keyword>
<dbReference type="GO" id="GO:0071786">
    <property type="term" value="P:endoplasmic reticulum tubular network organization"/>
    <property type="evidence" value="ECO:0007669"/>
    <property type="project" value="TreeGrafter"/>
</dbReference>
<dbReference type="EMBL" id="JQFK01000032">
    <property type="protein sequence ID" value="KGK37642.1"/>
    <property type="molecule type" value="Genomic_DNA"/>
</dbReference>
<evidence type="ECO:0000256" key="3">
    <source>
        <dbReference type="ARBA" id="ARBA00022989"/>
    </source>
</evidence>
<feature type="transmembrane region" description="Helical" evidence="6">
    <location>
        <begin position="179"/>
        <end position="201"/>
    </location>
</feature>
<dbReference type="PANTHER" id="PTHR12703">
    <property type="entry name" value="TRANSMEMBRANE PROTEIN 33"/>
    <property type="match status" value="1"/>
</dbReference>
<dbReference type="HOGENOM" id="CLU_983735_0_0_1"/>
<evidence type="ECO:0000256" key="1">
    <source>
        <dbReference type="ARBA" id="ARBA00004141"/>
    </source>
</evidence>
<feature type="region of interest" description="Disordered" evidence="5">
    <location>
        <begin position="56"/>
        <end position="91"/>
    </location>
</feature>
<evidence type="ECO:0000313" key="7">
    <source>
        <dbReference type="EMBL" id="KGK37642.1"/>
    </source>
</evidence>
<dbReference type="InterPro" id="IPR051645">
    <property type="entry name" value="PER33/POM33_regulator"/>
</dbReference>
<keyword evidence="3 6" id="KW-1133">Transmembrane helix</keyword>
<dbReference type="GO" id="GO:0005783">
    <property type="term" value="C:endoplasmic reticulum"/>
    <property type="evidence" value="ECO:0007669"/>
    <property type="project" value="TreeGrafter"/>
</dbReference>
<evidence type="ECO:0000256" key="4">
    <source>
        <dbReference type="ARBA" id="ARBA00023136"/>
    </source>
</evidence>
<sequence length="283" mass="31495">MTAITIPHVWYATQLASLFFSFLTFISSSIVPYKLAYLFVTASLFISLYQSLTREQPKTTPGTVDSASGSANSESTSKSPSSSGNARVANKKHDVVSSIRLMIKPARSHSTTPYALLALAYLLIFSKSKISLIPFDIFAFFHVINYTSSSIIDLLPVNATMQGQIKKGLEYTNTRYNPIGFRIAVWVQLLTFLISVLWTVLNLPLNLVGYGDGHSLLNIATTVCWVFFIEKVQSQNLLMKAAINNVVAIIDGITADPRVPLQLRDLWTRVKHIAKFKDFNHVQ</sequence>
<accession>A0A099P0D6</accession>
<proteinExistence type="predicted"/>
<evidence type="ECO:0000256" key="2">
    <source>
        <dbReference type="ARBA" id="ARBA00022692"/>
    </source>
</evidence>